<dbReference type="PANTHER" id="PTHR45647:SF100">
    <property type="entry name" value="U-BOX DOMAIN-CONTAINING PROTEIN 33"/>
    <property type="match status" value="1"/>
</dbReference>
<comment type="pathway">
    <text evidence="3">Protein modification; protein ubiquitination.</text>
</comment>
<dbReference type="CDD" id="cd01989">
    <property type="entry name" value="USP_STK_Ubox_N"/>
    <property type="match status" value="1"/>
</dbReference>
<dbReference type="PROSITE" id="PS50011">
    <property type="entry name" value="PROTEIN_KINASE_DOM"/>
    <property type="match status" value="1"/>
</dbReference>
<feature type="domain" description="U-box" evidence="14">
    <location>
        <begin position="810"/>
        <end position="881"/>
    </location>
</feature>
<dbReference type="GO" id="GO:0061630">
    <property type="term" value="F:ubiquitin protein ligase activity"/>
    <property type="evidence" value="ECO:0007669"/>
    <property type="project" value="UniProtKB-EC"/>
</dbReference>
<dbReference type="InterPro" id="IPR051348">
    <property type="entry name" value="U-box_ubiquitin_ligases"/>
</dbReference>
<proteinExistence type="predicted"/>
<dbReference type="AlphaFoldDB" id="A0AAF0WHR9"/>
<dbReference type="InterPro" id="IPR008271">
    <property type="entry name" value="Ser/Thr_kinase_AS"/>
</dbReference>
<dbReference type="EC" id="2.3.2.27" evidence="4"/>
<dbReference type="EMBL" id="CP093344">
    <property type="protein sequence ID" value="WOG88593.1"/>
    <property type="molecule type" value="Genomic_DNA"/>
</dbReference>
<dbReference type="PROSITE" id="PS00107">
    <property type="entry name" value="PROTEIN_KINASE_ATP"/>
    <property type="match status" value="1"/>
</dbReference>
<protein>
    <recommendedName>
        <fullName evidence="4">RING-type E3 ubiquitin transferase</fullName>
        <ecNumber evidence="4">2.3.2.27</ecNumber>
    </recommendedName>
</protein>
<dbReference type="GO" id="GO:0005524">
    <property type="term" value="F:ATP binding"/>
    <property type="evidence" value="ECO:0007669"/>
    <property type="project" value="UniProtKB-UniRule"/>
</dbReference>
<dbReference type="InterPro" id="IPR017441">
    <property type="entry name" value="Protein_kinase_ATP_BS"/>
</dbReference>
<evidence type="ECO:0000256" key="10">
    <source>
        <dbReference type="PROSITE-ProRule" id="PRU10141"/>
    </source>
</evidence>
<reference evidence="15" key="1">
    <citation type="journal article" date="2016" name="Nat. Genet.">
        <title>A high-quality carrot genome assembly provides new insights into carotenoid accumulation and asterid genome evolution.</title>
        <authorList>
            <person name="Iorizzo M."/>
            <person name="Ellison S."/>
            <person name="Senalik D."/>
            <person name="Zeng P."/>
            <person name="Satapoomin P."/>
            <person name="Huang J."/>
            <person name="Bowman M."/>
            <person name="Iovene M."/>
            <person name="Sanseverino W."/>
            <person name="Cavagnaro P."/>
            <person name="Yildiz M."/>
            <person name="Macko-Podgorni A."/>
            <person name="Moranska E."/>
            <person name="Grzebelus E."/>
            <person name="Grzebelus D."/>
            <person name="Ashrafi H."/>
            <person name="Zheng Z."/>
            <person name="Cheng S."/>
            <person name="Spooner D."/>
            <person name="Van Deynze A."/>
            <person name="Simon P."/>
        </authorList>
    </citation>
    <scope>NUCLEOTIDE SEQUENCE</scope>
    <source>
        <tissue evidence="15">Leaf</tissue>
    </source>
</reference>
<comment type="function">
    <text evidence="2">Functions as an E3 ubiquitin ligase.</text>
</comment>
<feature type="binding site" evidence="10">
    <location>
        <position position="550"/>
    </location>
    <ligand>
        <name>ATP</name>
        <dbReference type="ChEBI" id="CHEBI:30616"/>
    </ligand>
</feature>
<dbReference type="Gene3D" id="3.40.50.620">
    <property type="entry name" value="HUPs"/>
    <property type="match status" value="1"/>
</dbReference>
<dbReference type="Gene3D" id="1.10.510.10">
    <property type="entry name" value="Transferase(Phosphotransferase) domain 1"/>
    <property type="match status" value="1"/>
</dbReference>
<dbReference type="InterPro" id="IPR014729">
    <property type="entry name" value="Rossmann-like_a/b/a_fold"/>
</dbReference>
<keyword evidence="6 10" id="KW-0547">Nucleotide-binding</keyword>
<evidence type="ECO:0000256" key="4">
    <source>
        <dbReference type="ARBA" id="ARBA00012483"/>
    </source>
</evidence>
<evidence type="ECO:0000256" key="7">
    <source>
        <dbReference type="ARBA" id="ARBA00022777"/>
    </source>
</evidence>
<sequence>MTLTSLYHAVSHSMIRVPDIALKGLMDSRGDIVEEIAVGEEEMVYVSVSKNVKESESTLKWAVRNFHGKKLCILHVHQPSKKKPSMGTKYSFSRLKDHQARTYHDTERQHMQSVLETYGLICERAGVWAETLHIEMDSIEKGIVELISMNNIRRLVMGAAADKLYSKKMIELKSKKAIYVCQKAPMSCHIWFVCNGNLIYTRRGDLDKASGKVFSPPPPLPSNCHVQSSSPRQSSGQEWRCSELAISASQFPKVRSAISSQDASGGTTPSSSLNNERNLYAWDNISRSDSADSFVSPRSSIEVVENSSLLKFSRPERSRNGIEFRAILNCDEGLYNSSPPSAQEEIASDKLYDELEKTMAEAENSRQKAFEETIKCRKAEKRATEAILRAKASESSFTEELKQKKELEEALASGKEEIEKLKPKLDEIMKELQFALEQKSSLEFQIRDSNETVQELEQKIFSAVHLLQRYKKERDELLVERDNAVGLAEGLKKNPVEDTSIARVTQFYTEFSLSEIEAATHGFNPSLKIGEGGYGNIYAGILRHTQVAVKVPHSNSLQGPLEFEQEVNVLSTLRHPNLVTLIGACSEARILVYEYLPNGSLEDRLNCKENTPPLSWQTRVRIAAELCSVLVFLHSCKPRSIIHGDLKPSNILLDTNHVSKLSDFGTCSLISRDELSSNNTTICCRPDYAKGTFPYIDPEYLSTGELTRKSDVYSFGIILLRLLTGRPALGIAKDVQSALDKGNLKDLLDCTAGDWPFVRAKQLAQLALSCCEMSRNKRPELISEVWRMLEPMKFSCGASSFKRGSEDHLQIPHFYMCPIFQEIMQDPVVAADGYTYETEAIKGWLESGNDKSPMTDRKLANDILVPNHALRSAIQEWLQKS</sequence>
<dbReference type="SMART" id="SM00220">
    <property type="entry name" value="S_TKc"/>
    <property type="match status" value="1"/>
</dbReference>
<keyword evidence="11" id="KW-0175">Coiled coil</keyword>
<dbReference type="Pfam" id="PF00069">
    <property type="entry name" value="Pkinase"/>
    <property type="match status" value="1"/>
</dbReference>
<keyword evidence="7" id="KW-0418">Kinase</keyword>
<dbReference type="SUPFAM" id="SSF56112">
    <property type="entry name" value="Protein kinase-like (PK-like)"/>
    <property type="match status" value="1"/>
</dbReference>
<evidence type="ECO:0000256" key="1">
    <source>
        <dbReference type="ARBA" id="ARBA00000900"/>
    </source>
</evidence>
<evidence type="ECO:0000256" key="2">
    <source>
        <dbReference type="ARBA" id="ARBA00003861"/>
    </source>
</evidence>
<feature type="region of interest" description="Disordered" evidence="12">
    <location>
        <begin position="210"/>
        <end position="235"/>
    </location>
</feature>
<name>A0AAF0WHR9_DAUCS</name>
<evidence type="ECO:0000313" key="15">
    <source>
        <dbReference type="EMBL" id="WOG88593.1"/>
    </source>
</evidence>
<keyword evidence="5" id="KW-0808">Transferase</keyword>
<dbReference type="GO" id="GO:0016567">
    <property type="term" value="P:protein ubiquitination"/>
    <property type="evidence" value="ECO:0007669"/>
    <property type="project" value="InterPro"/>
</dbReference>
<comment type="catalytic activity">
    <reaction evidence="1">
        <text>S-ubiquitinyl-[E2 ubiquitin-conjugating enzyme]-L-cysteine + [acceptor protein]-L-lysine = [E2 ubiquitin-conjugating enzyme]-L-cysteine + N(6)-ubiquitinyl-[acceptor protein]-L-lysine.</text>
        <dbReference type="EC" id="2.3.2.27"/>
    </reaction>
</comment>
<dbReference type="Pfam" id="PF04564">
    <property type="entry name" value="U-box"/>
    <property type="match status" value="1"/>
</dbReference>
<organism evidence="15 16">
    <name type="scientific">Daucus carota subsp. sativus</name>
    <name type="common">Carrot</name>
    <dbReference type="NCBI Taxonomy" id="79200"/>
    <lineage>
        <taxon>Eukaryota</taxon>
        <taxon>Viridiplantae</taxon>
        <taxon>Streptophyta</taxon>
        <taxon>Embryophyta</taxon>
        <taxon>Tracheophyta</taxon>
        <taxon>Spermatophyta</taxon>
        <taxon>Magnoliopsida</taxon>
        <taxon>eudicotyledons</taxon>
        <taxon>Gunneridae</taxon>
        <taxon>Pentapetalae</taxon>
        <taxon>asterids</taxon>
        <taxon>campanulids</taxon>
        <taxon>Apiales</taxon>
        <taxon>Apiaceae</taxon>
        <taxon>Apioideae</taxon>
        <taxon>Scandiceae</taxon>
        <taxon>Daucinae</taxon>
        <taxon>Daucus</taxon>
        <taxon>Daucus sect. Daucus</taxon>
    </lineage>
</organism>
<dbReference type="SUPFAM" id="SSF52402">
    <property type="entry name" value="Adenine nucleotide alpha hydrolases-like"/>
    <property type="match status" value="1"/>
</dbReference>
<dbReference type="SMART" id="SM00504">
    <property type="entry name" value="Ubox"/>
    <property type="match status" value="1"/>
</dbReference>
<evidence type="ECO:0000256" key="5">
    <source>
        <dbReference type="ARBA" id="ARBA00022679"/>
    </source>
</evidence>
<dbReference type="InterPro" id="IPR011009">
    <property type="entry name" value="Kinase-like_dom_sf"/>
</dbReference>
<dbReference type="InterPro" id="IPR003613">
    <property type="entry name" value="Ubox_domain"/>
</dbReference>
<feature type="compositionally biased region" description="Polar residues" evidence="12">
    <location>
        <begin position="224"/>
        <end position="235"/>
    </location>
</feature>
<evidence type="ECO:0000259" key="13">
    <source>
        <dbReference type="PROSITE" id="PS50011"/>
    </source>
</evidence>
<evidence type="ECO:0000256" key="12">
    <source>
        <dbReference type="SAM" id="MobiDB-lite"/>
    </source>
</evidence>
<evidence type="ECO:0000256" key="6">
    <source>
        <dbReference type="ARBA" id="ARBA00022741"/>
    </source>
</evidence>
<dbReference type="CDD" id="cd14066">
    <property type="entry name" value="STKc_IRAK"/>
    <property type="match status" value="1"/>
</dbReference>
<evidence type="ECO:0000256" key="11">
    <source>
        <dbReference type="SAM" id="Coils"/>
    </source>
</evidence>
<keyword evidence="9 10" id="KW-0067">ATP-binding</keyword>
<evidence type="ECO:0000256" key="8">
    <source>
        <dbReference type="ARBA" id="ARBA00022786"/>
    </source>
</evidence>
<accession>A0AAF0WHR9</accession>
<feature type="domain" description="Protein kinase" evidence="13">
    <location>
        <begin position="523"/>
        <end position="795"/>
    </location>
</feature>
<dbReference type="PANTHER" id="PTHR45647">
    <property type="entry name" value="OS02G0152300 PROTEIN"/>
    <property type="match status" value="1"/>
</dbReference>
<feature type="coiled-coil region" evidence="11">
    <location>
        <begin position="397"/>
        <end position="473"/>
    </location>
</feature>
<dbReference type="PROSITE" id="PS00108">
    <property type="entry name" value="PROTEIN_KINASE_ST"/>
    <property type="match status" value="1"/>
</dbReference>
<keyword evidence="16" id="KW-1185">Reference proteome</keyword>
<dbReference type="GO" id="GO:0004672">
    <property type="term" value="F:protein kinase activity"/>
    <property type="evidence" value="ECO:0007669"/>
    <property type="project" value="InterPro"/>
</dbReference>
<dbReference type="Proteomes" id="UP000077755">
    <property type="component" value="Chromosome 2"/>
</dbReference>
<dbReference type="PROSITE" id="PS51698">
    <property type="entry name" value="U_BOX"/>
    <property type="match status" value="1"/>
</dbReference>
<dbReference type="Gene3D" id="3.30.200.20">
    <property type="entry name" value="Phosphorylase Kinase, domain 1"/>
    <property type="match status" value="1"/>
</dbReference>
<dbReference type="FunFam" id="3.30.200.20:FF:000162">
    <property type="entry name" value="Adenine nucleotide alpha hydrolase-like domain kinase"/>
    <property type="match status" value="1"/>
</dbReference>
<evidence type="ECO:0000256" key="3">
    <source>
        <dbReference type="ARBA" id="ARBA00004906"/>
    </source>
</evidence>
<evidence type="ECO:0000259" key="14">
    <source>
        <dbReference type="PROSITE" id="PS51698"/>
    </source>
</evidence>
<dbReference type="Gene3D" id="3.30.40.10">
    <property type="entry name" value="Zinc/RING finger domain, C3HC4 (zinc finger)"/>
    <property type="match status" value="1"/>
</dbReference>
<dbReference type="SUPFAM" id="SSF57850">
    <property type="entry name" value="RING/U-box"/>
    <property type="match status" value="1"/>
</dbReference>
<reference evidence="15" key="2">
    <citation type="submission" date="2022-03" db="EMBL/GenBank/DDBJ databases">
        <title>Draft title - Genomic analysis of global carrot germplasm unveils the trajectory of domestication and the origin of high carotenoid orange carrot.</title>
        <authorList>
            <person name="Iorizzo M."/>
            <person name="Ellison S."/>
            <person name="Senalik D."/>
            <person name="Macko-Podgorni A."/>
            <person name="Grzebelus D."/>
            <person name="Bostan H."/>
            <person name="Rolling W."/>
            <person name="Curaba J."/>
            <person name="Simon P."/>
        </authorList>
    </citation>
    <scope>NUCLEOTIDE SEQUENCE</scope>
    <source>
        <tissue evidence="15">Leaf</tissue>
    </source>
</reference>
<keyword evidence="8" id="KW-0833">Ubl conjugation pathway</keyword>
<evidence type="ECO:0000256" key="9">
    <source>
        <dbReference type="ARBA" id="ARBA00022840"/>
    </source>
</evidence>
<dbReference type="InterPro" id="IPR013083">
    <property type="entry name" value="Znf_RING/FYVE/PHD"/>
</dbReference>
<evidence type="ECO:0000313" key="16">
    <source>
        <dbReference type="Proteomes" id="UP000077755"/>
    </source>
</evidence>
<dbReference type="InterPro" id="IPR000719">
    <property type="entry name" value="Prot_kinase_dom"/>
</dbReference>
<dbReference type="CDD" id="cd16655">
    <property type="entry name" value="RING-Ubox_WDSUB1-like"/>
    <property type="match status" value="1"/>
</dbReference>
<gene>
    <name evidence="15" type="ORF">DCAR_0207828</name>
</gene>